<name>A0A2P2NXI0_RHIMU</name>
<accession>A0A2P2NXI0</accession>
<proteinExistence type="predicted"/>
<protein>
    <submittedName>
        <fullName evidence="1">Uncharacterized protein</fullName>
    </submittedName>
</protein>
<reference evidence="1" key="1">
    <citation type="submission" date="2018-02" db="EMBL/GenBank/DDBJ databases">
        <title>Rhizophora mucronata_Transcriptome.</title>
        <authorList>
            <person name="Meera S.P."/>
            <person name="Sreeshan A."/>
            <person name="Augustine A."/>
        </authorList>
    </citation>
    <scope>NUCLEOTIDE SEQUENCE</scope>
    <source>
        <tissue evidence="1">Leaf</tissue>
    </source>
</reference>
<evidence type="ECO:0000313" key="1">
    <source>
        <dbReference type="EMBL" id="MBX47228.1"/>
    </source>
</evidence>
<sequence length="26" mass="3101">MRNFRIVIEFAKCFPYTLLHCLTKVG</sequence>
<organism evidence="1">
    <name type="scientific">Rhizophora mucronata</name>
    <name type="common">Asiatic mangrove</name>
    <dbReference type="NCBI Taxonomy" id="61149"/>
    <lineage>
        <taxon>Eukaryota</taxon>
        <taxon>Viridiplantae</taxon>
        <taxon>Streptophyta</taxon>
        <taxon>Embryophyta</taxon>
        <taxon>Tracheophyta</taxon>
        <taxon>Spermatophyta</taxon>
        <taxon>Magnoliopsida</taxon>
        <taxon>eudicotyledons</taxon>
        <taxon>Gunneridae</taxon>
        <taxon>Pentapetalae</taxon>
        <taxon>rosids</taxon>
        <taxon>fabids</taxon>
        <taxon>Malpighiales</taxon>
        <taxon>Rhizophoraceae</taxon>
        <taxon>Rhizophora</taxon>
    </lineage>
</organism>
<dbReference type="EMBL" id="GGEC01066744">
    <property type="protein sequence ID" value="MBX47228.1"/>
    <property type="molecule type" value="Transcribed_RNA"/>
</dbReference>
<dbReference type="AlphaFoldDB" id="A0A2P2NXI0"/>